<protein>
    <submittedName>
        <fullName evidence="2">Unnamed protein product</fullName>
    </submittedName>
</protein>
<dbReference type="Proteomes" id="UP001165083">
    <property type="component" value="Unassembled WGS sequence"/>
</dbReference>
<proteinExistence type="predicted"/>
<feature type="transmembrane region" description="Helical" evidence="1">
    <location>
        <begin position="72"/>
        <end position="89"/>
    </location>
</feature>
<keyword evidence="1" id="KW-0472">Membrane</keyword>
<keyword evidence="1" id="KW-0812">Transmembrane</keyword>
<feature type="transmembrane region" description="Helical" evidence="1">
    <location>
        <begin position="110"/>
        <end position="131"/>
    </location>
</feature>
<evidence type="ECO:0000313" key="3">
    <source>
        <dbReference type="Proteomes" id="UP001165083"/>
    </source>
</evidence>
<keyword evidence="1" id="KW-1133">Transmembrane helix</keyword>
<feature type="transmembrane region" description="Helical" evidence="1">
    <location>
        <begin position="12"/>
        <end position="35"/>
    </location>
</feature>
<sequence>MIVTQEDINLFSKVYCLPCALMINFGLFQFLFIVFHKRHQEPSIRMLLGVSFASLAPGAHPNHDLVRDLNDISDVIFVLSFLLQITVLTRDVNKKFKIAAMVRLARSAQLLVMMSFMVLLLNFADIAIPAFDLESVELMDIVTEYISLAFVCASGFIF</sequence>
<dbReference type="AlphaFoldDB" id="A0A9W6U4H0"/>
<comment type="caution">
    <text evidence="2">The sequence shown here is derived from an EMBL/GenBank/DDBJ whole genome shotgun (WGS) entry which is preliminary data.</text>
</comment>
<dbReference type="EMBL" id="BSXW01000544">
    <property type="protein sequence ID" value="GMF25197.1"/>
    <property type="molecule type" value="Genomic_DNA"/>
</dbReference>
<dbReference type="OrthoDB" id="112250at2759"/>
<gene>
    <name evidence="2" type="ORF">Plil01_001037700</name>
</gene>
<evidence type="ECO:0000256" key="1">
    <source>
        <dbReference type="SAM" id="Phobius"/>
    </source>
</evidence>
<name>A0A9W6U4H0_9STRA</name>
<organism evidence="2 3">
    <name type="scientific">Phytophthora lilii</name>
    <dbReference type="NCBI Taxonomy" id="2077276"/>
    <lineage>
        <taxon>Eukaryota</taxon>
        <taxon>Sar</taxon>
        <taxon>Stramenopiles</taxon>
        <taxon>Oomycota</taxon>
        <taxon>Peronosporomycetes</taxon>
        <taxon>Peronosporales</taxon>
        <taxon>Peronosporaceae</taxon>
        <taxon>Phytophthora</taxon>
    </lineage>
</organism>
<accession>A0A9W6U4H0</accession>
<reference evidence="2" key="1">
    <citation type="submission" date="2023-04" db="EMBL/GenBank/DDBJ databases">
        <title>Phytophthora lilii NBRC 32176.</title>
        <authorList>
            <person name="Ichikawa N."/>
            <person name="Sato H."/>
            <person name="Tonouchi N."/>
        </authorList>
    </citation>
    <scope>NUCLEOTIDE SEQUENCE</scope>
    <source>
        <strain evidence="2">NBRC 32176</strain>
    </source>
</reference>
<keyword evidence="3" id="KW-1185">Reference proteome</keyword>
<evidence type="ECO:0000313" key="2">
    <source>
        <dbReference type="EMBL" id="GMF25197.1"/>
    </source>
</evidence>